<dbReference type="AlphaFoldDB" id="A0A6C0KYZ1"/>
<name>A0A6C0KYZ1_9ZZZZ</name>
<organism evidence="1">
    <name type="scientific">viral metagenome</name>
    <dbReference type="NCBI Taxonomy" id="1070528"/>
    <lineage>
        <taxon>unclassified sequences</taxon>
        <taxon>metagenomes</taxon>
        <taxon>organismal metagenomes</taxon>
    </lineage>
</organism>
<accession>A0A6C0KYZ1</accession>
<dbReference type="EMBL" id="MN741008">
    <property type="protein sequence ID" value="QHU22483.1"/>
    <property type="molecule type" value="Genomic_DNA"/>
</dbReference>
<protein>
    <submittedName>
        <fullName evidence="1">Uncharacterized protein</fullName>
    </submittedName>
</protein>
<proteinExistence type="predicted"/>
<sequence length="92" mass="10586">MNYKTILSRLLYFLLAFNSNGKEATYYKYIYHKNKIGCVEANTTKRVAIAFNAKLGSCLQQQCTIYKGTFTLPFFCKVNGYECNNNIINDSK</sequence>
<reference evidence="1" key="1">
    <citation type="journal article" date="2020" name="Nature">
        <title>Giant virus diversity and host interactions through global metagenomics.</title>
        <authorList>
            <person name="Schulz F."/>
            <person name="Roux S."/>
            <person name="Paez-Espino D."/>
            <person name="Jungbluth S."/>
            <person name="Walsh D.A."/>
            <person name="Denef V.J."/>
            <person name="McMahon K.D."/>
            <person name="Konstantinidis K.T."/>
            <person name="Eloe-Fadrosh E.A."/>
            <person name="Kyrpides N.C."/>
            <person name="Woyke T."/>
        </authorList>
    </citation>
    <scope>NUCLEOTIDE SEQUENCE</scope>
    <source>
        <strain evidence="1">GVMAG-S-ERX555907-102</strain>
    </source>
</reference>
<evidence type="ECO:0000313" key="1">
    <source>
        <dbReference type="EMBL" id="QHU22483.1"/>
    </source>
</evidence>